<feature type="compositionally biased region" description="Basic residues" evidence="1">
    <location>
        <begin position="419"/>
        <end position="433"/>
    </location>
</feature>
<dbReference type="SUPFAM" id="SSF54236">
    <property type="entry name" value="Ubiquitin-like"/>
    <property type="match status" value="2"/>
</dbReference>
<dbReference type="Proteomes" id="UP000001640">
    <property type="component" value="Chromosome 3"/>
</dbReference>
<dbReference type="EMBL" id="HE576754">
    <property type="protein sequence ID" value="CCC69507.1"/>
    <property type="molecule type" value="Genomic_DNA"/>
</dbReference>
<organism evidence="3 4">
    <name type="scientific">Naumovozyma castellii</name>
    <name type="common">Yeast</name>
    <name type="synonym">Saccharomyces castellii</name>
    <dbReference type="NCBI Taxonomy" id="27288"/>
    <lineage>
        <taxon>Eukaryota</taxon>
        <taxon>Fungi</taxon>
        <taxon>Dikarya</taxon>
        <taxon>Ascomycota</taxon>
        <taxon>Saccharomycotina</taxon>
        <taxon>Saccharomycetes</taxon>
        <taxon>Saccharomycetales</taxon>
        <taxon>Saccharomycetaceae</taxon>
        <taxon>Naumovozyma</taxon>
    </lineage>
</organism>
<reference evidence="3 4" key="1">
    <citation type="journal article" date="2011" name="Proc. Natl. Acad. Sci. U.S.A.">
        <title>Evolutionary erosion of yeast sex chromosomes by mating-type switching accidents.</title>
        <authorList>
            <person name="Gordon J.L."/>
            <person name="Armisen D."/>
            <person name="Proux-Wera E."/>
            <person name="Oheigeartaigh S.S."/>
            <person name="Byrne K.P."/>
            <person name="Wolfe K.H."/>
        </authorList>
    </citation>
    <scope>NUCLEOTIDE SEQUENCE [LARGE SCALE GENOMIC DNA]</scope>
    <source>
        <strain evidence="4">ATCC 76901 / BCRC 22586 / CBS 4309 / NBRC 1992 / NRRL Y-12630</strain>
    </source>
</reference>
<proteinExistence type="predicted"/>
<gene>
    <name evidence="3" type="primary">NCAS0C05170</name>
    <name evidence="3" type="ordered locus">NCAS_0C05170</name>
</gene>
<feature type="compositionally biased region" description="Basic and acidic residues" evidence="1">
    <location>
        <begin position="165"/>
        <end position="174"/>
    </location>
</feature>
<feature type="domain" description="UBX" evidence="2">
    <location>
        <begin position="283"/>
        <end position="360"/>
    </location>
</feature>
<dbReference type="InterPro" id="IPR001012">
    <property type="entry name" value="UBX_dom"/>
</dbReference>
<dbReference type="PANTHER" id="PTHR46467">
    <property type="entry name" value="TETHER CONTAINING UBX DOMAIN FOR GLUT4"/>
    <property type="match status" value="1"/>
</dbReference>
<keyword evidence="4" id="KW-1185">Reference proteome</keyword>
<dbReference type="InParanoid" id="G0VDE5"/>
<name>G0VDE5_NAUCA</name>
<dbReference type="GO" id="GO:0030435">
    <property type="term" value="P:sporulation resulting in formation of a cellular spore"/>
    <property type="evidence" value="ECO:0007669"/>
    <property type="project" value="EnsemblFungi"/>
</dbReference>
<dbReference type="OrthoDB" id="440781at2759"/>
<dbReference type="OMA" id="FPDRTHI"/>
<dbReference type="KEGG" id="ncs:NCAS_0C05170"/>
<evidence type="ECO:0000259" key="2">
    <source>
        <dbReference type="PROSITE" id="PS50033"/>
    </source>
</evidence>
<dbReference type="eggNOG" id="KOG2699">
    <property type="taxonomic scope" value="Eukaryota"/>
</dbReference>
<feature type="compositionally biased region" description="Acidic residues" evidence="1">
    <location>
        <begin position="175"/>
        <end position="192"/>
    </location>
</feature>
<dbReference type="InterPro" id="IPR021569">
    <property type="entry name" value="TUG-UBL1"/>
</dbReference>
<dbReference type="CDD" id="cd16105">
    <property type="entry name" value="Ubl_ASPSCR1_like"/>
    <property type="match status" value="1"/>
</dbReference>
<evidence type="ECO:0000313" key="3">
    <source>
        <dbReference type="EMBL" id="CCC69507.1"/>
    </source>
</evidence>
<dbReference type="SMART" id="SM00166">
    <property type="entry name" value="UBX"/>
    <property type="match status" value="1"/>
</dbReference>
<dbReference type="STRING" id="1064592.G0VDE5"/>
<dbReference type="AlphaFoldDB" id="G0VDE5"/>
<dbReference type="InterPro" id="IPR029071">
    <property type="entry name" value="Ubiquitin-like_domsf"/>
</dbReference>
<feature type="compositionally biased region" description="Polar residues" evidence="1">
    <location>
        <begin position="194"/>
        <end position="205"/>
    </location>
</feature>
<dbReference type="PROSITE" id="PS50033">
    <property type="entry name" value="UBX"/>
    <property type="match status" value="1"/>
</dbReference>
<feature type="region of interest" description="Disordered" evidence="1">
    <location>
        <begin position="163"/>
        <end position="205"/>
    </location>
</feature>
<dbReference type="GO" id="GO:0036503">
    <property type="term" value="P:ERAD pathway"/>
    <property type="evidence" value="ECO:0007669"/>
    <property type="project" value="EnsemblFungi"/>
</dbReference>
<protein>
    <recommendedName>
        <fullName evidence="2">UBX domain-containing protein</fullName>
    </recommendedName>
</protein>
<dbReference type="Pfam" id="PF11470">
    <property type="entry name" value="TUG-UBL1"/>
    <property type="match status" value="1"/>
</dbReference>
<dbReference type="Pfam" id="PF00789">
    <property type="entry name" value="UBX"/>
    <property type="match status" value="1"/>
</dbReference>
<dbReference type="GO" id="GO:0005737">
    <property type="term" value="C:cytoplasm"/>
    <property type="evidence" value="ECO:0007669"/>
    <property type="project" value="TreeGrafter"/>
</dbReference>
<dbReference type="Gene3D" id="3.10.20.90">
    <property type="entry name" value="Phosphatidylinositol 3-kinase Catalytic Subunit, Chain A, domain 1"/>
    <property type="match status" value="2"/>
</dbReference>
<evidence type="ECO:0000256" key="1">
    <source>
        <dbReference type="SAM" id="MobiDB-lite"/>
    </source>
</evidence>
<dbReference type="GO" id="GO:0006886">
    <property type="term" value="P:intracellular protein transport"/>
    <property type="evidence" value="ECO:0007669"/>
    <property type="project" value="TreeGrafter"/>
</dbReference>
<dbReference type="HOGENOM" id="CLU_667421_0_0_1"/>
<dbReference type="GeneID" id="96903088"/>
<evidence type="ECO:0000313" key="4">
    <source>
        <dbReference type="Proteomes" id="UP000001640"/>
    </source>
</evidence>
<accession>G0VDE5</accession>
<dbReference type="GO" id="GO:0044877">
    <property type="term" value="F:protein-containing complex binding"/>
    <property type="evidence" value="ECO:0007669"/>
    <property type="project" value="EnsemblFungi"/>
</dbReference>
<feature type="region of interest" description="Disordered" evidence="1">
    <location>
        <begin position="386"/>
        <end position="433"/>
    </location>
</feature>
<dbReference type="RefSeq" id="XP_003675871.1">
    <property type="nucleotide sequence ID" value="XM_003675823.1"/>
</dbReference>
<feature type="compositionally biased region" description="Polar residues" evidence="1">
    <location>
        <begin position="409"/>
        <end position="418"/>
    </location>
</feature>
<reference key="2">
    <citation type="submission" date="2011-08" db="EMBL/GenBank/DDBJ databases">
        <title>Genome sequence of Naumovozyma castellii.</title>
        <authorList>
            <person name="Gordon J.L."/>
            <person name="Armisen D."/>
            <person name="Proux-Wera E."/>
            <person name="OhEigeartaigh S.S."/>
            <person name="Byrne K.P."/>
            <person name="Wolfe K.H."/>
        </authorList>
    </citation>
    <scope>NUCLEOTIDE SEQUENCE</scope>
    <source>
        <strain>Type strain:CBS 4309</strain>
    </source>
</reference>
<dbReference type="FunCoup" id="G0VDE5">
    <property type="interactions" value="54"/>
</dbReference>
<dbReference type="GO" id="GO:0005634">
    <property type="term" value="C:nucleus"/>
    <property type="evidence" value="ECO:0007669"/>
    <property type="project" value="EnsemblFungi"/>
</dbReference>
<dbReference type="CDD" id="cd01767">
    <property type="entry name" value="UBX"/>
    <property type="match status" value="1"/>
</dbReference>
<dbReference type="PANTHER" id="PTHR46467:SF1">
    <property type="entry name" value="TETHER CONTAINING UBX DOMAIN FOR GLUT4"/>
    <property type="match status" value="1"/>
</dbReference>
<dbReference type="GO" id="GO:0012506">
    <property type="term" value="C:vesicle membrane"/>
    <property type="evidence" value="ECO:0007669"/>
    <property type="project" value="TreeGrafter"/>
</dbReference>
<sequence length="433" mass="49285">MPSIAVHYNFSTFRVKTTPNSNLQDALRQSLAHFHLEDTPNKKWILVHNKKKIALDLPGRFLNLPNGANLDLIPEELSKNKEELGKLLKIRFQIVGRGAVIANVRSNGKMVDILAQLNLGVSLKGCTLKFFSKSLQYEQLDDSTTLESLGIDDQSSIKIILAEQQKQEETKESTSGEEEKEDVDVEYQEDENGQTKTSPAEQDTTIDTISADVQMHMITTYKPTEVSLATQLEEEEEVEFEMTIDQARRYQNILSKQTGNLNGPLLTKRLREKSEKEHSLKRTPPKVCTLRIRFPDRTHIEATFNADDTMVSVYNLVSNALLQDDIEFTLNQSYPYTALNRDESKLVNDLKFGKKNLLVFSTDKQLDQYLKDEFLSKAKDLSEADDVKLDRETAMNNARKQGTHKEEQPSTPGSSKNKTSFKKVPKWLKLSKK</sequence>